<evidence type="ECO:0000313" key="1">
    <source>
        <dbReference type="EMBL" id="OBS67660.1"/>
    </source>
</evidence>
<evidence type="ECO:0000313" key="2">
    <source>
        <dbReference type="Proteomes" id="UP000092124"/>
    </source>
</evidence>
<reference evidence="1 2" key="1">
    <citation type="submission" date="2016-06" db="EMBL/GenBank/DDBJ databases">
        <title>The Draft Genome Sequence and Annotation of the Desert Woodrat Neotoma lepida.</title>
        <authorList>
            <person name="Campbell M."/>
            <person name="Oakeson K.F."/>
            <person name="Yandell M."/>
            <person name="Halpert J.R."/>
            <person name="Dearing D."/>
        </authorList>
    </citation>
    <scope>NUCLEOTIDE SEQUENCE [LARGE SCALE GENOMIC DNA]</scope>
    <source>
        <strain evidence="1">417</strain>
        <tissue evidence="1">Liver</tissue>
    </source>
</reference>
<sequence>MGCSVESLQAGLGGWVEGSSRIQRQGQHGPGPCFLFATKEGWEENQPGWLCPDEDRKSKAPFWCPILACCVPAFSSRALSLQSPPLHLEQLLSILSQADEDPELWDGRASMGPSTDK</sequence>
<dbReference type="OrthoDB" id="28697at2759"/>
<name>A0A1A6GPN5_NEOLE</name>
<gene>
    <name evidence="1" type="ORF">A6R68_03821</name>
</gene>
<dbReference type="Proteomes" id="UP000092124">
    <property type="component" value="Unassembled WGS sequence"/>
</dbReference>
<proteinExistence type="predicted"/>
<keyword evidence="2" id="KW-1185">Reference proteome</keyword>
<accession>A0A1A6GPN5</accession>
<dbReference type="STRING" id="56216.A0A1A6GPN5"/>
<organism evidence="1 2">
    <name type="scientific">Neotoma lepida</name>
    <name type="common">Desert woodrat</name>
    <dbReference type="NCBI Taxonomy" id="56216"/>
    <lineage>
        <taxon>Eukaryota</taxon>
        <taxon>Metazoa</taxon>
        <taxon>Chordata</taxon>
        <taxon>Craniata</taxon>
        <taxon>Vertebrata</taxon>
        <taxon>Euteleostomi</taxon>
        <taxon>Mammalia</taxon>
        <taxon>Eutheria</taxon>
        <taxon>Euarchontoglires</taxon>
        <taxon>Glires</taxon>
        <taxon>Rodentia</taxon>
        <taxon>Myomorpha</taxon>
        <taxon>Muroidea</taxon>
        <taxon>Cricetidae</taxon>
        <taxon>Neotominae</taxon>
        <taxon>Neotoma</taxon>
    </lineage>
</organism>
<protein>
    <submittedName>
        <fullName evidence="1">Uncharacterized protein</fullName>
    </submittedName>
</protein>
<comment type="caution">
    <text evidence="1">The sequence shown here is derived from an EMBL/GenBank/DDBJ whole genome shotgun (WGS) entry which is preliminary data.</text>
</comment>
<dbReference type="AlphaFoldDB" id="A0A1A6GPN5"/>
<dbReference type="EMBL" id="LZPO01078267">
    <property type="protein sequence ID" value="OBS67660.1"/>
    <property type="molecule type" value="Genomic_DNA"/>
</dbReference>